<dbReference type="AlphaFoldDB" id="A0A4Y9Y7N7"/>
<keyword evidence="13" id="KW-0804">Transcription</keyword>
<sequence>MPRAPRATSPVQGPHMCSEPDCGKSFKNKSELKRHETIHLNEKPFVCEFKGCGKNFAQRTQLNNHENTHTGKRPHDCRYCGKNFNDTACKSRHEREQHSTFGGFRCPAPRCAVVMKRKDGFQNHMSKQHGVSKSTVDPWHHAVTKYGGVLDPTKGLHEQLEWDKPLFFSDDVDEEAEADFVRANKGKKVAAPGKGRNAIKQDTEEDEATVPKTRSRKRRRADVEDNDDDDEYKPAIRAARPIKRSRKSAVASEPPAVAPAPAAPAEDTFSGLYTISPYGASRNDAWGPGPSGTTTPAVQTTETQLSFNASTYGPAPVLAEPSTHLPQNALGLSLPFDSSDYLGFSSTLPTLSITPSPALETMDDFSLLLGQGPSFDFNDFDAFALGTSVDEENTQYRPAKDLEEFKSLLPAPIEFVEGSSKGALLMDEDKYQPINATPTPSEAEPRETKKATSSTHPKSSRSPKSPQTTSGKALYNGPLNTSWPDGASIGTGLHNTGNTCFLNSALQCLLHTTPLLHVLIRHGDSDPCRVPKGAFCMACNLRTVMFESHQKQRPFAPYPITTKLQVIAKHMKRGRQEDSHEFLRYAIDALQKSCLAGHPPKMDPKLAETSWIHQIFGGRLRSRVTCLVCGHDSDTYDSVLDLSIDIYGVQTLKDALRKFVAVDHLKGADKYKCEKCKKPVTADKQFTVHEAPLVLTVHLKRFSPMGRKIGHCIKYEERVSLQPVMSEGQHGPTYSLYGVISHAGGGPNSGHYYAHVKGGDGQWYEMNDDSVTRTPPPMSRQNAYILFYIRDKGQALEAAVGTPARASQPTKTGLVANMKKRKTPDSEGEDSARPAKSKDRAPFIGPQLPSSPVTPGKSDPQAQMLQKKIGQVTKQAVTNGLADLAQYSDGSDDIGEKVEEKEDEKGVNDKGKEQAASVDDSAEVKSDLTTSALLPSPTISTPASKTASSSGLTSIPASSFYGNPVKKGKGKDGGSAKKRKSPDSDDEGGDAEQSLKDWARTPIPSTPSRKANTPSKRGDRFSGNGSWNPYSRLKGSDTLGNRRDSAPVQHRYGKKKRMIM</sequence>
<dbReference type="Pfam" id="PF00096">
    <property type="entry name" value="zf-C2H2"/>
    <property type="match status" value="2"/>
</dbReference>
<evidence type="ECO:0000256" key="12">
    <source>
        <dbReference type="ARBA" id="ARBA00023015"/>
    </source>
</evidence>
<evidence type="ECO:0000256" key="14">
    <source>
        <dbReference type="PROSITE-ProRule" id="PRU00042"/>
    </source>
</evidence>
<feature type="domain" description="C2H2-type" evidence="16">
    <location>
        <begin position="45"/>
        <end position="74"/>
    </location>
</feature>
<keyword evidence="10" id="KW-0788">Thiol protease</keyword>
<dbReference type="EMBL" id="SEKV01000365">
    <property type="protein sequence ID" value="TFY58365.1"/>
    <property type="molecule type" value="Genomic_DNA"/>
</dbReference>
<dbReference type="GO" id="GO:0005634">
    <property type="term" value="C:nucleus"/>
    <property type="evidence" value="ECO:0007669"/>
    <property type="project" value="TreeGrafter"/>
</dbReference>
<feature type="region of interest" description="Disordered" evidence="15">
    <location>
        <begin position="800"/>
        <end position="866"/>
    </location>
</feature>
<feature type="compositionally biased region" description="Basic residues" evidence="15">
    <location>
        <begin position="1051"/>
        <end position="1060"/>
    </location>
</feature>
<dbReference type="PROSITE" id="PS50235">
    <property type="entry name" value="USP_3"/>
    <property type="match status" value="1"/>
</dbReference>
<dbReference type="PROSITE" id="PS00973">
    <property type="entry name" value="USP_2"/>
    <property type="match status" value="1"/>
</dbReference>
<dbReference type="InterPro" id="IPR028889">
    <property type="entry name" value="USP"/>
</dbReference>
<gene>
    <name evidence="18" type="ORF">EVJ58_g6468</name>
</gene>
<dbReference type="PANTHER" id="PTHR24006">
    <property type="entry name" value="UBIQUITIN CARBOXYL-TERMINAL HYDROLASE"/>
    <property type="match status" value="1"/>
</dbReference>
<protein>
    <recommendedName>
        <fullName evidence="3">ubiquitinyl hydrolase 1</fullName>
        <ecNumber evidence="3">3.4.19.12</ecNumber>
    </recommendedName>
</protein>
<feature type="region of interest" description="Disordered" evidence="15">
    <location>
        <begin position="884"/>
        <end position="1060"/>
    </location>
</feature>
<evidence type="ECO:0000256" key="7">
    <source>
        <dbReference type="ARBA" id="ARBA00022771"/>
    </source>
</evidence>
<dbReference type="PROSITE" id="PS50157">
    <property type="entry name" value="ZINC_FINGER_C2H2_2"/>
    <property type="match status" value="3"/>
</dbReference>
<dbReference type="Gene3D" id="3.30.160.60">
    <property type="entry name" value="Classic Zinc Finger"/>
    <property type="match status" value="3"/>
</dbReference>
<comment type="catalytic activity">
    <reaction evidence="1">
        <text>Thiol-dependent hydrolysis of ester, thioester, amide, peptide and isopeptide bonds formed by the C-terminal Gly of ubiquitin (a 76-residue protein attached to proteins as an intracellular targeting signal).</text>
        <dbReference type="EC" id="3.4.19.12"/>
    </reaction>
</comment>
<dbReference type="GO" id="GO:0006508">
    <property type="term" value="P:proteolysis"/>
    <property type="evidence" value="ECO:0007669"/>
    <property type="project" value="UniProtKB-KW"/>
</dbReference>
<feature type="region of interest" description="Disordered" evidence="15">
    <location>
        <begin position="190"/>
        <end position="264"/>
    </location>
</feature>
<dbReference type="SMART" id="SM00355">
    <property type="entry name" value="ZnF_C2H2"/>
    <property type="match status" value="5"/>
</dbReference>
<comment type="similarity">
    <text evidence="2">Belongs to the peptidase C19 family.</text>
</comment>
<evidence type="ECO:0000256" key="10">
    <source>
        <dbReference type="ARBA" id="ARBA00022807"/>
    </source>
</evidence>
<feature type="domain" description="C2H2-type" evidence="16">
    <location>
        <begin position="15"/>
        <end position="44"/>
    </location>
</feature>
<keyword evidence="5" id="KW-0479">Metal-binding</keyword>
<evidence type="ECO:0000256" key="1">
    <source>
        <dbReference type="ARBA" id="ARBA00000707"/>
    </source>
</evidence>
<dbReference type="InterPro" id="IPR013087">
    <property type="entry name" value="Znf_C2H2_type"/>
</dbReference>
<evidence type="ECO:0000256" key="4">
    <source>
        <dbReference type="ARBA" id="ARBA00022670"/>
    </source>
</evidence>
<keyword evidence="12" id="KW-0805">Transcription regulation</keyword>
<evidence type="ECO:0000256" key="15">
    <source>
        <dbReference type="SAM" id="MobiDB-lite"/>
    </source>
</evidence>
<dbReference type="Pfam" id="PF00443">
    <property type="entry name" value="UCH"/>
    <property type="match status" value="1"/>
</dbReference>
<dbReference type="FunFam" id="3.30.160.60:FF:000032">
    <property type="entry name" value="Krueppel-like factor 4"/>
    <property type="match status" value="1"/>
</dbReference>
<evidence type="ECO:0000256" key="6">
    <source>
        <dbReference type="ARBA" id="ARBA00022737"/>
    </source>
</evidence>
<feature type="compositionally biased region" description="Basic and acidic residues" evidence="15">
    <location>
        <begin position="830"/>
        <end position="841"/>
    </location>
</feature>
<dbReference type="Proteomes" id="UP000298390">
    <property type="component" value="Unassembled WGS sequence"/>
</dbReference>
<feature type="compositionally biased region" description="Polar residues" evidence="15">
    <location>
        <begin position="1006"/>
        <end position="1015"/>
    </location>
</feature>
<dbReference type="GO" id="GO:0016579">
    <property type="term" value="P:protein deubiquitination"/>
    <property type="evidence" value="ECO:0007669"/>
    <property type="project" value="InterPro"/>
</dbReference>
<comment type="caution">
    <text evidence="18">The sequence shown here is derived from an EMBL/GenBank/DDBJ whole genome shotgun (WGS) entry which is preliminary data.</text>
</comment>
<evidence type="ECO:0000256" key="5">
    <source>
        <dbReference type="ARBA" id="ARBA00022723"/>
    </source>
</evidence>
<evidence type="ECO:0000256" key="13">
    <source>
        <dbReference type="ARBA" id="ARBA00023163"/>
    </source>
</evidence>
<dbReference type="InterPro" id="IPR050164">
    <property type="entry name" value="Peptidase_C19"/>
</dbReference>
<feature type="compositionally biased region" description="Polar residues" evidence="15">
    <location>
        <begin position="927"/>
        <end position="961"/>
    </location>
</feature>
<feature type="compositionally biased region" description="Basic and acidic residues" evidence="15">
    <location>
        <begin position="894"/>
        <end position="913"/>
    </location>
</feature>
<keyword evidence="4" id="KW-0645">Protease</keyword>
<feature type="compositionally biased region" description="Polar residues" evidence="15">
    <location>
        <begin position="451"/>
        <end position="471"/>
    </location>
</feature>
<dbReference type="PANTHER" id="PTHR24006:SF758">
    <property type="entry name" value="UBIQUITIN CARBOXYL-TERMINAL HYDROLASE 36"/>
    <property type="match status" value="1"/>
</dbReference>
<dbReference type="GO" id="GO:0008270">
    <property type="term" value="F:zinc ion binding"/>
    <property type="evidence" value="ECO:0007669"/>
    <property type="project" value="UniProtKB-KW"/>
</dbReference>
<name>A0A4Y9Y7N7_9APHY</name>
<keyword evidence="11" id="KW-0862">Zinc</keyword>
<feature type="domain" description="C2H2-type" evidence="16">
    <location>
        <begin position="75"/>
        <end position="99"/>
    </location>
</feature>
<dbReference type="SUPFAM" id="SSF54001">
    <property type="entry name" value="Cysteine proteinases"/>
    <property type="match status" value="1"/>
</dbReference>
<evidence type="ECO:0000313" key="19">
    <source>
        <dbReference type="Proteomes" id="UP000298390"/>
    </source>
</evidence>
<dbReference type="PROSITE" id="PS00028">
    <property type="entry name" value="ZINC_FINGER_C2H2_1"/>
    <property type="match status" value="4"/>
</dbReference>
<feature type="domain" description="USP" evidence="17">
    <location>
        <begin position="491"/>
        <end position="791"/>
    </location>
</feature>
<dbReference type="PROSITE" id="PS00972">
    <property type="entry name" value="USP_1"/>
    <property type="match status" value="1"/>
</dbReference>
<evidence type="ECO:0000256" key="3">
    <source>
        <dbReference type="ARBA" id="ARBA00012759"/>
    </source>
</evidence>
<dbReference type="Gene3D" id="3.90.70.10">
    <property type="entry name" value="Cysteine proteinases"/>
    <property type="match status" value="1"/>
</dbReference>
<evidence type="ECO:0000256" key="8">
    <source>
        <dbReference type="ARBA" id="ARBA00022786"/>
    </source>
</evidence>
<dbReference type="SUPFAM" id="SSF57667">
    <property type="entry name" value="beta-beta-alpha zinc fingers"/>
    <property type="match status" value="1"/>
</dbReference>
<dbReference type="InterPro" id="IPR001394">
    <property type="entry name" value="Peptidase_C19_UCH"/>
</dbReference>
<dbReference type="GO" id="GO:0005829">
    <property type="term" value="C:cytosol"/>
    <property type="evidence" value="ECO:0007669"/>
    <property type="project" value="TreeGrafter"/>
</dbReference>
<dbReference type="EC" id="3.4.19.12" evidence="3"/>
<dbReference type="InterPro" id="IPR036236">
    <property type="entry name" value="Znf_C2H2_sf"/>
</dbReference>
<dbReference type="GO" id="GO:0004843">
    <property type="term" value="F:cysteine-type deubiquitinase activity"/>
    <property type="evidence" value="ECO:0007669"/>
    <property type="project" value="UniProtKB-EC"/>
</dbReference>
<evidence type="ECO:0000256" key="11">
    <source>
        <dbReference type="ARBA" id="ARBA00022833"/>
    </source>
</evidence>
<dbReference type="InterPro" id="IPR018200">
    <property type="entry name" value="USP_CS"/>
</dbReference>
<evidence type="ECO:0000256" key="2">
    <source>
        <dbReference type="ARBA" id="ARBA00009085"/>
    </source>
</evidence>
<proteinExistence type="inferred from homology"/>
<dbReference type="CDD" id="cd02661">
    <property type="entry name" value="Peptidase_C19E"/>
    <property type="match status" value="1"/>
</dbReference>
<accession>A0A4Y9Y7N7</accession>
<reference evidence="18 19" key="1">
    <citation type="submission" date="2019-01" db="EMBL/GenBank/DDBJ databases">
        <title>Genome sequencing of the rare red list fungi Fomitopsis rosea.</title>
        <authorList>
            <person name="Buettner E."/>
            <person name="Kellner H."/>
        </authorList>
    </citation>
    <scope>NUCLEOTIDE SEQUENCE [LARGE SCALE GENOMIC DNA]</scope>
    <source>
        <strain evidence="18 19">DSM 105464</strain>
    </source>
</reference>
<keyword evidence="6" id="KW-0677">Repeat</keyword>
<keyword evidence="8" id="KW-0833">Ubl conjugation pathway</keyword>
<evidence type="ECO:0000259" key="17">
    <source>
        <dbReference type="PROSITE" id="PS50235"/>
    </source>
</evidence>
<keyword evidence="7 14" id="KW-0863">Zinc-finger</keyword>
<keyword evidence="9" id="KW-0378">Hydrolase</keyword>
<evidence type="ECO:0000256" key="9">
    <source>
        <dbReference type="ARBA" id="ARBA00022801"/>
    </source>
</evidence>
<evidence type="ECO:0000259" key="16">
    <source>
        <dbReference type="PROSITE" id="PS50157"/>
    </source>
</evidence>
<dbReference type="InterPro" id="IPR038765">
    <property type="entry name" value="Papain-like_cys_pep_sf"/>
</dbReference>
<organism evidence="18 19">
    <name type="scientific">Rhodofomes roseus</name>
    <dbReference type="NCBI Taxonomy" id="34475"/>
    <lineage>
        <taxon>Eukaryota</taxon>
        <taxon>Fungi</taxon>
        <taxon>Dikarya</taxon>
        <taxon>Basidiomycota</taxon>
        <taxon>Agaricomycotina</taxon>
        <taxon>Agaricomycetes</taxon>
        <taxon>Polyporales</taxon>
        <taxon>Rhodofomes</taxon>
    </lineage>
</organism>
<dbReference type="FunFam" id="3.90.70.10:FF:000119">
    <property type="entry name" value="Ubiquitin specific peptidase 36"/>
    <property type="match status" value="1"/>
</dbReference>
<feature type="region of interest" description="Disordered" evidence="15">
    <location>
        <begin position="432"/>
        <end position="477"/>
    </location>
</feature>
<evidence type="ECO:0000313" key="18">
    <source>
        <dbReference type="EMBL" id="TFY58365.1"/>
    </source>
</evidence>
<dbReference type="STRING" id="34475.A0A4Y9Y7N7"/>